<proteinExistence type="predicted"/>
<keyword evidence="2" id="KW-1185">Reference proteome</keyword>
<organism evidence="1 2">
    <name type="scientific">Podospora aff. communis PSN243</name>
    <dbReference type="NCBI Taxonomy" id="3040156"/>
    <lineage>
        <taxon>Eukaryota</taxon>
        <taxon>Fungi</taxon>
        <taxon>Dikarya</taxon>
        <taxon>Ascomycota</taxon>
        <taxon>Pezizomycotina</taxon>
        <taxon>Sordariomycetes</taxon>
        <taxon>Sordariomycetidae</taxon>
        <taxon>Sordariales</taxon>
        <taxon>Podosporaceae</taxon>
        <taxon>Podospora</taxon>
    </lineage>
</organism>
<comment type="caution">
    <text evidence="1">The sequence shown here is derived from an EMBL/GenBank/DDBJ whole genome shotgun (WGS) entry which is preliminary data.</text>
</comment>
<accession>A0AAV9GEM5</accession>
<protein>
    <submittedName>
        <fullName evidence="1">Uncharacterized protein</fullName>
    </submittedName>
</protein>
<reference evidence="1" key="2">
    <citation type="submission" date="2023-05" db="EMBL/GenBank/DDBJ databases">
        <authorList>
            <consortium name="Lawrence Berkeley National Laboratory"/>
            <person name="Steindorff A."/>
            <person name="Hensen N."/>
            <person name="Bonometti L."/>
            <person name="Westerberg I."/>
            <person name="Brannstrom I.O."/>
            <person name="Guillou S."/>
            <person name="Cros-Aarteil S."/>
            <person name="Calhoun S."/>
            <person name="Haridas S."/>
            <person name="Kuo A."/>
            <person name="Mondo S."/>
            <person name="Pangilinan J."/>
            <person name="Riley R."/>
            <person name="Labutti K."/>
            <person name="Andreopoulos B."/>
            <person name="Lipzen A."/>
            <person name="Chen C."/>
            <person name="Yanf M."/>
            <person name="Daum C."/>
            <person name="Ng V."/>
            <person name="Clum A."/>
            <person name="Ohm R."/>
            <person name="Martin F."/>
            <person name="Silar P."/>
            <person name="Natvig D."/>
            <person name="Lalanne C."/>
            <person name="Gautier V."/>
            <person name="Ament-Velasquez S.L."/>
            <person name="Kruys A."/>
            <person name="Hutchinson M.I."/>
            <person name="Powell A.J."/>
            <person name="Barry K."/>
            <person name="Miller A.N."/>
            <person name="Grigoriev I.V."/>
            <person name="Debuchy R."/>
            <person name="Gladieux P."/>
            <person name="Thoren M.H."/>
            <person name="Johannesson H."/>
        </authorList>
    </citation>
    <scope>NUCLEOTIDE SEQUENCE</scope>
    <source>
        <strain evidence="1">PSN243</strain>
    </source>
</reference>
<dbReference type="EMBL" id="MU865953">
    <property type="protein sequence ID" value="KAK4446936.1"/>
    <property type="molecule type" value="Genomic_DNA"/>
</dbReference>
<sequence length="107" mass="12065">MAAFASRQGACQTRFGLMIIENLYKPTLVSEKAAVPTLIPVKSKNYRSTLDTLSQLCLTCSWLRKLAQPLMYREFAFGYGEPEHPKRLGGWRGRLISLAINTSTDRL</sequence>
<name>A0AAV9GEM5_9PEZI</name>
<evidence type="ECO:0000313" key="1">
    <source>
        <dbReference type="EMBL" id="KAK4446936.1"/>
    </source>
</evidence>
<evidence type="ECO:0000313" key="2">
    <source>
        <dbReference type="Proteomes" id="UP001321760"/>
    </source>
</evidence>
<reference evidence="1" key="1">
    <citation type="journal article" date="2023" name="Mol. Phylogenet. Evol.">
        <title>Genome-scale phylogeny and comparative genomics of the fungal order Sordariales.</title>
        <authorList>
            <person name="Hensen N."/>
            <person name="Bonometti L."/>
            <person name="Westerberg I."/>
            <person name="Brannstrom I.O."/>
            <person name="Guillou S."/>
            <person name="Cros-Aarteil S."/>
            <person name="Calhoun S."/>
            <person name="Haridas S."/>
            <person name="Kuo A."/>
            <person name="Mondo S."/>
            <person name="Pangilinan J."/>
            <person name="Riley R."/>
            <person name="LaButti K."/>
            <person name="Andreopoulos B."/>
            <person name="Lipzen A."/>
            <person name="Chen C."/>
            <person name="Yan M."/>
            <person name="Daum C."/>
            <person name="Ng V."/>
            <person name="Clum A."/>
            <person name="Steindorff A."/>
            <person name="Ohm R.A."/>
            <person name="Martin F."/>
            <person name="Silar P."/>
            <person name="Natvig D.O."/>
            <person name="Lalanne C."/>
            <person name="Gautier V."/>
            <person name="Ament-Velasquez S.L."/>
            <person name="Kruys A."/>
            <person name="Hutchinson M.I."/>
            <person name="Powell A.J."/>
            <person name="Barry K."/>
            <person name="Miller A.N."/>
            <person name="Grigoriev I.V."/>
            <person name="Debuchy R."/>
            <person name="Gladieux P."/>
            <person name="Hiltunen Thoren M."/>
            <person name="Johannesson H."/>
        </authorList>
    </citation>
    <scope>NUCLEOTIDE SEQUENCE</scope>
    <source>
        <strain evidence="1">PSN243</strain>
    </source>
</reference>
<dbReference type="Proteomes" id="UP001321760">
    <property type="component" value="Unassembled WGS sequence"/>
</dbReference>
<dbReference type="AlphaFoldDB" id="A0AAV9GEM5"/>
<gene>
    <name evidence="1" type="ORF">QBC34DRAFT_440452</name>
</gene>